<dbReference type="Proteomes" id="UP000408482">
    <property type="component" value="Unassembled WGS sequence"/>
</dbReference>
<keyword evidence="2" id="KW-1185">Reference proteome</keyword>
<organism evidence="1 2">
    <name type="scientific">Blautia luti</name>
    <dbReference type="NCBI Taxonomy" id="89014"/>
    <lineage>
        <taxon>Bacteria</taxon>
        <taxon>Bacillati</taxon>
        <taxon>Bacillota</taxon>
        <taxon>Clostridia</taxon>
        <taxon>Lachnospirales</taxon>
        <taxon>Lachnospiraceae</taxon>
        <taxon>Blautia</taxon>
    </lineage>
</organism>
<gene>
    <name evidence="1" type="ORF">RSSSTS7063_01622</name>
</gene>
<reference evidence="1 2" key="1">
    <citation type="submission" date="2019-07" db="EMBL/GenBank/DDBJ databases">
        <authorList>
            <person name="Hibberd C M."/>
            <person name="Gehrig L. J."/>
            <person name="Chang H.-W."/>
            <person name="Venkatesh S."/>
        </authorList>
    </citation>
    <scope>NUCLEOTIDE SEQUENCE [LARGE SCALE GENOMIC DNA]</scope>
    <source>
        <strain evidence="1">Blautia_luti_SSTS_Bg7063</strain>
    </source>
</reference>
<proteinExistence type="predicted"/>
<name>A0A564W814_9FIRM</name>
<evidence type="ECO:0000313" key="1">
    <source>
        <dbReference type="EMBL" id="VUX41011.1"/>
    </source>
</evidence>
<evidence type="ECO:0000313" key="2">
    <source>
        <dbReference type="Proteomes" id="UP000408482"/>
    </source>
</evidence>
<dbReference type="AlphaFoldDB" id="A0A564W814"/>
<accession>A0A564W814</accession>
<dbReference type="RefSeq" id="WP_144095908.1">
    <property type="nucleotide sequence ID" value="NZ_CABHMX010000004.1"/>
</dbReference>
<dbReference type="Gene3D" id="3.90.176.10">
    <property type="entry name" value="Toxin ADP-ribosyltransferase, Chain A, domain 1"/>
    <property type="match status" value="1"/>
</dbReference>
<protein>
    <submittedName>
        <fullName evidence="1">Uncharacterized protein</fullName>
    </submittedName>
</protein>
<dbReference type="EMBL" id="CABHNW010000181">
    <property type="protein sequence ID" value="VUX41011.1"/>
    <property type="molecule type" value="Genomic_DNA"/>
</dbReference>
<sequence>MRKKNEIDLLRFYGGDIREKTEEGIMIVSGDVMADELWGDAEAYRTLNALLFDGYENEKERIYKEGHRLNPAFIERIEEPLKIYRDVFSLMCRKNRVEEPVRVKRVDRKASLYAYENGYTGSFVSCTKGNYQDDFSNKNQVILLEVDILPGIPYADFQKIVTSSEYSNYDEKEILLPPFLPLEIKQVSLNKKETKMLRDMNGNAPVGKYFLKLGKFPDYRQEIRASKEELKERVQKGSMLAASELQKMNNGQWEEDYSKYVGWKQDLHAYLKLVYSDMCYGEKTDGQ</sequence>